<dbReference type="EMBL" id="BJNT01000018">
    <property type="protein sequence ID" value="GEC86917.1"/>
    <property type="molecule type" value="Genomic_DNA"/>
</dbReference>
<evidence type="ECO:0000256" key="1">
    <source>
        <dbReference type="SAM" id="MobiDB-lite"/>
    </source>
</evidence>
<name>A0A4Y4C7B9_9CORY</name>
<organism evidence="2 3">
    <name type="scientific">Corynebacterium variabile</name>
    <dbReference type="NCBI Taxonomy" id="1727"/>
    <lineage>
        <taxon>Bacteria</taxon>
        <taxon>Bacillati</taxon>
        <taxon>Actinomycetota</taxon>
        <taxon>Actinomycetes</taxon>
        <taxon>Mycobacteriales</taxon>
        <taxon>Corynebacteriaceae</taxon>
        <taxon>Corynebacterium</taxon>
    </lineage>
</organism>
<dbReference type="AlphaFoldDB" id="A0A4Y4C7B9"/>
<dbReference type="InterPro" id="IPR021888">
    <property type="entry name" value="DUF3499"/>
</dbReference>
<proteinExistence type="predicted"/>
<evidence type="ECO:0008006" key="4">
    <source>
        <dbReference type="Google" id="ProtNLM"/>
    </source>
</evidence>
<evidence type="ECO:0000313" key="2">
    <source>
        <dbReference type="EMBL" id="GEC86917.1"/>
    </source>
</evidence>
<sequence>MAPILTLTMPHDGVRHALQCRSGTGPSQGAKMASVTDYRQCSRPGCSTPAVATLRYNYRASRATVTVLGPGGDPHSWDLCSRHVSRLTVPEGWDLVREDHAAAGLTDPFGDDVTDSNDFTDEEMQVLAEAMEAVGEASAEPDAETDPGVIDPPVPAGTIIRREDLPRPSGHHPSRGNLPRRTPARHLHAVRDAD</sequence>
<dbReference type="Proteomes" id="UP000319986">
    <property type="component" value="Unassembled WGS sequence"/>
</dbReference>
<accession>A0A4Y4C7B9</accession>
<dbReference type="Pfam" id="PF12005">
    <property type="entry name" value="DUF3499"/>
    <property type="match status" value="1"/>
</dbReference>
<reference evidence="2 3" key="1">
    <citation type="submission" date="2019-06" db="EMBL/GenBank/DDBJ databases">
        <title>Whole genome shotgun sequence of Corynebacterium variabile NBRC 15286.</title>
        <authorList>
            <person name="Hosoyama A."/>
            <person name="Uohara A."/>
            <person name="Ohji S."/>
            <person name="Ichikawa N."/>
        </authorList>
    </citation>
    <scope>NUCLEOTIDE SEQUENCE [LARGE SCALE GENOMIC DNA]</scope>
    <source>
        <strain evidence="2 3">NBRC 15286</strain>
    </source>
</reference>
<feature type="region of interest" description="Disordered" evidence="1">
    <location>
        <begin position="133"/>
        <end position="194"/>
    </location>
</feature>
<gene>
    <name evidence="2" type="ORF">CVA01_22310</name>
</gene>
<protein>
    <recommendedName>
        <fullName evidence="4">DUF3499 domain-containing protein</fullName>
    </recommendedName>
</protein>
<comment type="caution">
    <text evidence="2">The sequence shown here is derived from an EMBL/GenBank/DDBJ whole genome shotgun (WGS) entry which is preliminary data.</text>
</comment>
<evidence type="ECO:0000313" key="3">
    <source>
        <dbReference type="Proteomes" id="UP000319986"/>
    </source>
</evidence>